<organism evidence="2 3">
    <name type="scientific">Protopolystoma xenopodis</name>
    <dbReference type="NCBI Taxonomy" id="117903"/>
    <lineage>
        <taxon>Eukaryota</taxon>
        <taxon>Metazoa</taxon>
        <taxon>Spiralia</taxon>
        <taxon>Lophotrochozoa</taxon>
        <taxon>Platyhelminthes</taxon>
        <taxon>Monogenea</taxon>
        <taxon>Polyopisthocotylea</taxon>
        <taxon>Polystomatidea</taxon>
        <taxon>Polystomatidae</taxon>
        <taxon>Protopolystoma</taxon>
    </lineage>
</organism>
<proteinExistence type="predicted"/>
<dbReference type="EMBL" id="CAAALY010009592">
    <property type="protein sequence ID" value="VEL10651.1"/>
    <property type="molecule type" value="Genomic_DNA"/>
</dbReference>
<accession>A0A3S5CID2</accession>
<feature type="compositionally biased region" description="Basic and acidic residues" evidence="1">
    <location>
        <begin position="47"/>
        <end position="57"/>
    </location>
</feature>
<dbReference type="AlphaFoldDB" id="A0A3S5CID2"/>
<evidence type="ECO:0000313" key="2">
    <source>
        <dbReference type="EMBL" id="VEL10651.1"/>
    </source>
</evidence>
<feature type="region of interest" description="Disordered" evidence="1">
    <location>
        <begin position="39"/>
        <end position="60"/>
    </location>
</feature>
<sequence length="113" mass="12882">MEVEEGERLPFLDVEMIRSNGTLKKKLFRKKKNIPFPVPSQVQAKDWNNEEHDDPKPTPDGCTILGRGAGQIDEDIARQWLPNRMGPGAVKWIDNLAAMLTTRVRVPLKGFMR</sequence>
<name>A0A3S5CID2_9PLAT</name>
<reference evidence="2" key="1">
    <citation type="submission" date="2018-11" db="EMBL/GenBank/DDBJ databases">
        <authorList>
            <consortium name="Pathogen Informatics"/>
        </authorList>
    </citation>
    <scope>NUCLEOTIDE SEQUENCE</scope>
</reference>
<comment type="caution">
    <text evidence="2">The sequence shown here is derived from an EMBL/GenBank/DDBJ whole genome shotgun (WGS) entry which is preliminary data.</text>
</comment>
<gene>
    <name evidence="2" type="ORF">PXEA_LOCUS4091</name>
</gene>
<keyword evidence="3" id="KW-1185">Reference proteome</keyword>
<evidence type="ECO:0000256" key="1">
    <source>
        <dbReference type="SAM" id="MobiDB-lite"/>
    </source>
</evidence>
<protein>
    <submittedName>
        <fullName evidence="2">Uncharacterized protein</fullName>
    </submittedName>
</protein>
<evidence type="ECO:0000313" key="3">
    <source>
        <dbReference type="Proteomes" id="UP000784294"/>
    </source>
</evidence>
<dbReference type="Proteomes" id="UP000784294">
    <property type="component" value="Unassembled WGS sequence"/>
</dbReference>